<reference evidence="2" key="1">
    <citation type="journal article" date="2023" name="Mol. Phylogenet. Evol.">
        <title>Genome-scale phylogeny and comparative genomics of the fungal order Sordariales.</title>
        <authorList>
            <person name="Hensen N."/>
            <person name="Bonometti L."/>
            <person name="Westerberg I."/>
            <person name="Brannstrom I.O."/>
            <person name="Guillou S."/>
            <person name="Cros-Aarteil S."/>
            <person name="Calhoun S."/>
            <person name="Haridas S."/>
            <person name="Kuo A."/>
            <person name="Mondo S."/>
            <person name="Pangilinan J."/>
            <person name="Riley R."/>
            <person name="LaButti K."/>
            <person name="Andreopoulos B."/>
            <person name="Lipzen A."/>
            <person name="Chen C."/>
            <person name="Yan M."/>
            <person name="Daum C."/>
            <person name="Ng V."/>
            <person name="Clum A."/>
            <person name="Steindorff A."/>
            <person name="Ohm R.A."/>
            <person name="Martin F."/>
            <person name="Silar P."/>
            <person name="Natvig D.O."/>
            <person name="Lalanne C."/>
            <person name="Gautier V."/>
            <person name="Ament-Velasquez S.L."/>
            <person name="Kruys A."/>
            <person name="Hutchinson M.I."/>
            <person name="Powell A.J."/>
            <person name="Barry K."/>
            <person name="Miller A.N."/>
            <person name="Grigoriev I.V."/>
            <person name="Debuchy R."/>
            <person name="Gladieux P."/>
            <person name="Hiltunen Thoren M."/>
            <person name="Johannesson H."/>
        </authorList>
    </citation>
    <scope>NUCLEOTIDE SEQUENCE</scope>
    <source>
        <strain evidence="2">CBS 892.96</strain>
    </source>
</reference>
<dbReference type="Proteomes" id="UP001302321">
    <property type="component" value="Unassembled WGS sequence"/>
</dbReference>
<accession>A0AAN7AC33</accession>
<protein>
    <recommendedName>
        <fullName evidence="4">Secreted protein</fullName>
    </recommendedName>
</protein>
<proteinExistence type="predicted"/>
<dbReference type="EMBL" id="MU866091">
    <property type="protein sequence ID" value="KAK4181029.1"/>
    <property type="molecule type" value="Genomic_DNA"/>
</dbReference>
<feature type="signal peptide" evidence="1">
    <location>
        <begin position="1"/>
        <end position="19"/>
    </location>
</feature>
<comment type="caution">
    <text evidence="2">The sequence shown here is derived from an EMBL/GenBank/DDBJ whole genome shotgun (WGS) entry which is preliminary data.</text>
</comment>
<evidence type="ECO:0000313" key="3">
    <source>
        <dbReference type="Proteomes" id="UP001302321"/>
    </source>
</evidence>
<evidence type="ECO:0000256" key="1">
    <source>
        <dbReference type="SAM" id="SignalP"/>
    </source>
</evidence>
<dbReference type="AlphaFoldDB" id="A0AAN7AC33"/>
<sequence>MMLWLFGELLAMLAKSVCPALVTPELYITKSTCWQPLASRCASSPIRSPVSDCQCCYSDLSAPHVAQCGCERCVEDRRKKAGLKIRKDRRL</sequence>
<evidence type="ECO:0000313" key="2">
    <source>
        <dbReference type="EMBL" id="KAK4181029.1"/>
    </source>
</evidence>
<keyword evidence="1" id="KW-0732">Signal</keyword>
<organism evidence="2 3">
    <name type="scientific">Triangularia setosa</name>
    <dbReference type="NCBI Taxonomy" id="2587417"/>
    <lineage>
        <taxon>Eukaryota</taxon>
        <taxon>Fungi</taxon>
        <taxon>Dikarya</taxon>
        <taxon>Ascomycota</taxon>
        <taxon>Pezizomycotina</taxon>
        <taxon>Sordariomycetes</taxon>
        <taxon>Sordariomycetidae</taxon>
        <taxon>Sordariales</taxon>
        <taxon>Podosporaceae</taxon>
        <taxon>Triangularia</taxon>
    </lineage>
</organism>
<keyword evidence="3" id="KW-1185">Reference proteome</keyword>
<evidence type="ECO:0008006" key="4">
    <source>
        <dbReference type="Google" id="ProtNLM"/>
    </source>
</evidence>
<gene>
    <name evidence="2" type="ORF">QBC36DRAFT_318832</name>
</gene>
<name>A0AAN7AC33_9PEZI</name>
<reference evidence="2" key="2">
    <citation type="submission" date="2023-05" db="EMBL/GenBank/DDBJ databases">
        <authorList>
            <consortium name="Lawrence Berkeley National Laboratory"/>
            <person name="Steindorff A."/>
            <person name="Hensen N."/>
            <person name="Bonometti L."/>
            <person name="Westerberg I."/>
            <person name="Brannstrom I.O."/>
            <person name="Guillou S."/>
            <person name="Cros-Aarteil S."/>
            <person name="Calhoun S."/>
            <person name="Haridas S."/>
            <person name="Kuo A."/>
            <person name="Mondo S."/>
            <person name="Pangilinan J."/>
            <person name="Riley R."/>
            <person name="Labutti K."/>
            <person name="Andreopoulos B."/>
            <person name="Lipzen A."/>
            <person name="Chen C."/>
            <person name="Yanf M."/>
            <person name="Daum C."/>
            <person name="Ng V."/>
            <person name="Clum A."/>
            <person name="Ohm R."/>
            <person name="Martin F."/>
            <person name="Silar P."/>
            <person name="Natvig D."/>
            <person name="Lalanne C."/>
            <person name="Gautier V."/>
            <person name="Ament-Velasquez S.L."/>
            <person name="Kruys A."/>
            <person name="Hutchinson M.I."/>
            <person name="Powell A.J."/>
            <person name="Barry K."/>
            <person name="Miller A.N."/>
            <person name="Grigoriev I.V."/>
            <person name="Debuchy R."/>
            <person name="Gladieux P."/>
            <person name="Thoren M.H."/>
            <person name="Johannesson H."/>
        </authorList>
    </citation>
    <scope>NUCLEOTIDE SEQUENCE</scope>
    <source>
        <strain evidence="2">CBS 892.96</strain>
    </source>
</reference>
<feature type="chain" id="PRO_5042851222" description="Secreted protein" evidence="1">
    <location>
        <begin position="20"/>
        <end position="91"/>
    </location>
</feature>